<evidence type="ECO:0000313" key="1">
    <source>
        <dbReference type="EMBL" id="KAB2801625.1"/>
    </source>
</evidence>
<gene>
    <name evidence="1" type="ORF">F9L06_08070</name>
</gene>
<accession>A0A6I0DTX3</accession>
<organism evidence="1 2">
    <name type="scientific">Brucella anthropi</name>
    <name type="common">Ochrobactrum anthropi</name>
    <dbReference type="NCBI Taxonomy" id="529"/>
    <lineage>
        <taxon>Bacteria</taxon>
        <taxon>Pseudomonadati</taxon>
        <taxon>Pseudomonadota</taxon>
        <taxon>Alphaproteobacteria</taxon>
        <taxon>Hyphomicrobiales</taxon>
        <taxon>Brucellaceae</taxon>
        <taxon>Brucella/Ochrobactrum group</taxon>
        <taxon>Brucella</taxon>
    </lineage>
</organism>
<comment type="caution">
    <text evidence="1">The sequence shown here is derived from an EMBL/GenBank/DDBJ whole genome shotgun (WGS) entry which is preliminary data.</text>
</comment>
<sequence>MENELTIPHTLLVPIDDQNGGKITDLTFTEPDVGQMIDVEETAKGEIDRTMRILAMMCGLPFEIFRKIKGRDITQIITKTEVILGNVR</sequence>
<evidence type="ECO:0000313" key="2">
    <source>
        <dbReference type="Proteomes" id="UP000441102"/>
    </source>
</evidence>
<dbReference type="Proteomes" id="UP000441102">
    <property type="component" value="Unassembled WGS sequence"/>
</dbReference>
<proteinExistence type="predicted"/>
<reference evidence="1 2" key="1">
    <citation type="submission" date="2019-09" db="EMBL/GenBank/DDBJ databases">
        <title>Taxonomic organization of the family Brucellaceae based on a phylogenomic approach.</title>
        <authorList>
            <person name="Leclercq S."/>
            <person name="Cloeckaert A."/>
            <person name="Zygmunt M.S."/>
        </authorList>
    </citation>
    <scope>NUCLEOTIDE SEQUENCE [LARGE SCALE GENOMIC DNA]</scope>
    <source>
        <strain evidence="1 2">CCUG 34461</strain>
    </source>
</reference>
<dbReference type="Pfam" id="PF10109">
    <property type="entry name" value="Phage_TAC_7"/>
    <property type="match status" value="1"/>
</dbReference>
<dbReference type="RefSeq" id="WP_151576433.1">
    <property type="nucleotide sequence ID" value="NZ_WBWX01000002.1"/>
</dbReference>
<dbReference type="InterPro" id="IPR019289">
    <property type="entry name" value="Phage_tail_E/E"/>
</dbReference>
<name>A0A6I0DTX3_BRUAN</name>
<dbReference type="EMBL" id="WBWX01000002">
    <property type="protein sequence ID" value="KAB2801625.1"/>
    <property type="molecule type" value="Genomic_DNA"/>
</dbReference>
<protein>
    <submittedName>
        <fullName evidence="1">Phage tail assembly protein</fullName>
    </submittedName>
</protein>
<dbReference type="AlphaFoldDB" id="A0A6I0DTX3"/>